<evidence type="ECO:0000256" key="4">
    <source>
        <dbReference type="ARBA" id="ARBA00022692"/>
    </source>
</evidence>
<evidence type="ECO:0000256" key="6">
    <source>
        <dbReference type="ARBA" id="ARBA00023136"/>
    </source>
</evidence>
<dbReference type="NCBIfam" id="TIGR00786">
    <property type="entry name" value="dctM"/>
    <property type="match status" value="1"/>
</dbReference>
<dbReference type="Proteomes" id="UP000240542">
    <property type="component" value="Unassembled WGS sequence"/>
</dbReference>
<feature type="transmembrane region" description="Helical" evidence="7">
    <location>
        <begin position="176"/>
        <end position="196"/>
    </location>
</feature>
<comment type="subcellular location">
    <subcellularLocation>
        <location evidence="1">Cell inner membrane</location>
        <topology evidence="1">Multi-pass membrane protein</topology>
    </subcellularLocation>
</comment>
<keyword evidence="6 7" id="KW-0472">Membrane</keyword>
<reference evidence="9 10" key="1">
    <citation type="submission" date="2018-03" db="EMBL/GenBank/DDBJ databases">
        <title>Genomic Encyclopedia of Archaeal and Bacterial Type Strains, Phase II (KMG-II): from individual species to whole genera.</title>
        <authorList>
            <person name="Goeker M."/>
        </authorList>
    </citation>
    <scope>NUCLEOTIDE SEQUENCE [LARGE SCALE GENOMIC DNA]</scope>
    <source>
        <strain evidence="9 10">DSM 45312</strain>
    </source>
</reference>
<sequence length="430" mass="44778">MLVASVIVLLFVLLLIRIPVGFAIGITGAVGLWGYGGLPFLTGMLEAASHGPVASYTLSAIPLFVLMAQFVLKSGITDDLFDAARAWVGSVPGGLGVATAGAGALFAAISGSSTAAAATLATTSTDEMKKAGYDMRMASGMVAVVGTLAAMIPPSIILVFYAVLAEQSVGKILVAGFLPGAFVTVALIATQMLLIWRNPALAPRGERHSWAAKLRTLVAAAPVLALFALVTGTVYFGLATPTEAAALGGLGGLLFMVFRKRATRERLRSAALETVNSTVMILMIIFGAYIFGYFLTVTRVTPALVDTVAGLPVPPMAIFALIALMYLVLGFFMDQMAILALTVPVVLPVVEALGLDPIWFGVMVVLIAEIGLVTPPLGLNVFVVARAARQPVEQVFRGAAPFAVAILVVVVLFAAFPDLVLWLPNSMTGD</sequence>
<dbReference type="RefSeq" id="WP_106586106.1">
    <property type="nucleotide sequence ID" value="NZ_PYGA01000025.1"/>
</dbReference>
<keyword evidence="4 7" id="KW-0812">Transmembrane</keyword>
<feature type="transmembrane region" description="Helical" evidence="7">
    <location>
        <begin position="244"/>
        <end position="262"/>
    </location>
</feature>
<dbReference type="EMBL" id="PYGA01000025">
    <property type="protein sequence ID" value="PSK89660.1"/>
    <property type="molecule type" value="Genomic_DNA"/>
</dbReference>
<keyword evidence="3" id="KW-0997">Cell inner membrane</keyword>
<dbReference type="AlphaFoldDB" id="A0A2P8CXH5"/>
<proteinExistence type="predicted"/>
<feature type="transmembrane region" description="Helical" evidence="7">
    <location>
        <begin position="359"/>
        <end position="383"/>
    </location>
</feature>
<feature type="transmembrane region" description="Helical" evidence="7">
    <location>
        <begin position="274"/>
        <end position="295"/>
    </location>
</feature>
<dbReference type="Pfam" id="PF06808">
    <property type="entry name" value="DctM"/>
    <property type="match status" value="1"/>
</dbReference>
<feature type="transmembrane region" description="Helical" evidence="7">
    <location>
        <begin position="395"/>
        <end position="416"/>
    </location>
</feature>
<protein>
    <submittedName>
        <fullName evidence="9">Tripartite ATP-independent transporter DctM subunit</fullName>
    </submittedName>
</protein>
<keyword evidence="10" id="KW-1185">Reference proteome</keyword>
<evidence type="ECO:0000256" key="2">
    <source>
        <dbReference type="ARBA" id="ARBA00022475"/>
    </source>
</evidence>
<evidence type="ECO:0000256" key="7">
    <source>
        <dbReference type="SAM" id="Phobius"/>
    </source>
</evidence>
<keyword evidence="2" id="KW-1003">Cell membrane</keyword>
<dbReference type="GO" id="GO:0022857">
    <property type="term" value="F:transmembrane transporter activity"/>
    <property type="evidence" value="ECO:0007669"/>
    <property type="project" value="TreeGrafter"/>
</dbReference>
<dbReference type="PIRSF" id="PIRSF006066">
    <property type="entry name" value="HI0050"/>
    <property type="match status" value="1"/>
</dbReference>
<comment type="caution">
    <text evidence="9">The sequence shown here is derived from an EMBL/GenBank/DDBJ whole genome shotgun (WGS) entry which is preliminary data.</text>
</comment>
<feature type="transmembrane region" description="Helical" evidence="7">
    <location>
        <begin position="307"/>
        <end position="329"/>
    </location>
</feature>
<evidence type="ECO:0000313" key="10">
    <source>
        <dbReference type="Proteomes" id="UP000240542"/>
    </source>
</evidence>
<dbReference type="OrthoDB" id="9777699at2"/>
<accession>A0A2P8CXH5</accession>
<dbReference type="GO" id="GO:0005886">
    <property type="term" value="C:plasma membrane"/>
    <property type="evidence" value="ECO:0007669"/>
    <property type="project" value="UniProtKB-SubCell"/>
</dbReference>
<evidence type="ECO:0000256" key="1">
    <source>
        <dbReference type="ARBA" id="ARBA00004429"/>
    </source>
</evidence>
<gene>
    <name evidence="9" type="ORF">CLV63_12554</name>
</gene>
<dbReference type="PANTHER" id="PTHR33362">
    <property type="entry name" value="SIALIC ACID TRAP TRANSPORTER PERMEASE PROTEIN SIAT-RELATED"/>
    <property type="match status" value="1"/>
</dbReference>
<organism evidence="9 10">
    <name type="scientific">Murinocardiopsis flavida</name>
    <dbReference type="NCBI Taxonomy" id="645275"/>
    <lineage>
        <taxon>Bacteria</taxon>
        <taxon>Bacillati</taxon>
        <taxon>Actinomycetota</taxon>
        <taxon>Actinomycetes</taxon>
        <taxon>Streptosporangiales</taxon>
        <taxon>Nocardiopsidaceae</taxon>
        <taxon>Murinocardiopsis</taxon>
    </lineage>
</organism>
<feature type="transmembrane region" description="Helical" evidence="7">
    <location>
        <begin position="53"/>
        <end position="72"/>
    </location>
</feature>
<feature type="transmembrane region" description="Helical" evidence="7">
    <location>
        <begin position="138"/>
        <end position="164"/>
    </location>
</feature>
<name>A0A2P8CXH5_9ACTN</name>
<dbReference type="PANTHER" id="PTHR33362:SF5">
    <property type="entry name" value="C4-DICARBOXYLATE TRAP TRANSPORTER LARGE PERMEASE PROTEIN DCTM"/>
    <property type="match status" value="1"/>
</dbReference>
<feature type="domain" description="TRAP C4-dicarboxylate transport system permease DctM subunit" evidence="8">
    <location>
        <begin position="7"/>
        <end position="418"/>
    </location>
</feature>
<evidence type="ECO:0000259" key="8">
    <source>
        <dbReference type="Pfam" id="PF06808"/>
    </source>
</evidence>
<feature type="transmembrane region" description="Helical" evidence="7">
    <location>
        <begin position="217"/>
        <end position="238"/>
    </location>
</feature>
<evidence type="ECO:0000256" key="5">
    <source>
        <dbReference type="ARBA" id="ARBA00022989"/>
    </source>
</evidence>
<evidence type="ECO:0000313" key="9">
    <source>
        <dbReference type="EMBL" id="PSK89660.1"/>
    </source>
</evidence>
<feature type="transmembrane region" description="Helical" evidence="7">
    <location>
        <begin position="336"/>
        <end position="353"/>
    </location>
</feature>
<dbReference type="InterPro" id="IPR004681">
    <property type="entry name" value="TRAP_DctM"/>
</dbReference>
<keyword evidence="5 7" id="KW-1133">Transmembrane helix</keyword>
<dbReference type="InterPro" id="IPR010656">
    <property type="entry name" value="DctM"/>
</dbReference>
<evidence type="ECO:0000256" key="3">
    <source>
        <dbReference type="ARBA" id="ARBA00022519"/>
    </source>
</evidence>